<name>A0A382LPP8_9ZZZZ</name>
<gene>
    <name evidence="2" type="ORF">METZ01_LOCUS291390</name>
</gene>
<dbReference type="PANTHER" id="PTHR43174:SF3">
    <property type="entry name" value="UDP-N-ACETYLGLUCOSAMINE 2-EPIMERASE"/>
    <property type="match status" value="1"/>
</dbReference>
<dbReference type="InterPro" id="IPR029767">
    <property type="entry name" value="WecB-like"/>
</dbReference>
<evidence type="ECO:0000313" key="2">
    <source>
        <dbReference type="EMBL" id="SVC38536.1"/>
    </source>
</evidence>
<reference evidence="2" key="1">
    <citation type="submission" date="2018-05" db="EMBL/GenBank/DDBJ databases">
        <authorList>
            <person name="Lanie J.A."/>
            <person name="Ng W.-L."/>
            <person name="Kazmierczak K.M."/>
            <person name="Andrzejewski T.M."/>
            <person name="Davidsen T.M."/>
            <person name="Wayne K.J."/>
            <person name="Tettelin H."/>
            <person name="Glass J.I."/>
            <person name="Rusch D."/>
            <person name="Podicherti R."/>
            <person name="Tsui H.-C.T."/>
            <person name="Winkler M.E."/>
        </authorList>
    </citation>
    <scope>NUCLEOTIDE SEQUENCE</scope>
</reference>
<dbReference type="AlphaFoldDB" id="A0A382LPP8"/>
<accession>A0A382LPP8</accession>
<dbReference type="Pfam" id="PF02350">
    <property type="entry name" value="Epimerase_2"/>
    <property type="match status" value="1"/>
</dbReference>
<dbReference type="SUPFAM" id="SSF53756">
    <property type="entry name" value="UDP-Glycosyltransferase/glycogen phosphorylase"/>
    <property type="match status" value="1"/>
</dbReference>
<feature type="domain" description="UDP-N-acetylglucosamine 2-epimerase" evidence="1">
    <location>
        <begin position="1"/>
        <end position="184"/>
    </location>
</feature>
<dbReference type="PANTHER" id="PTHR43174">
    <property type="entry name" value="UDP-N-ACETYLGLUCOSAMINE 2-EPIMERASE"/>
    <property type="match status" value="1"/>
</dbReference>
<sequence>MSRVHFTSTDKYSNRVIQMGERPENVFCFGAPGLDNIHNLKLMSRENLSENLGIPNDEKLGVVTYHPVTLEKDTADYQISELLKALEKRSDVYWIFTLPNADTGGRVIIDRIEEFVSAYPGKGKIFTSLGQLKYLSLVKNSELMVGNSSSGIIEAPSFELPVVNIGNRQTGRIRAQNVIDVEEFREER</sequence>
<organism evidence="2">
    <name type="scientific">marine metagenome</name>
    <dbReference type="NCBI Taxonomy" id="408172"/>
    <lineage>
        <taxon>unclassified sequences</taxon>
        <taxon>metagenomes</taxon>
        <taxon>ecological metagenomes</taxon>
    </lineage>
</organism>
<feature type="non-terminal residue" evidence="2">
    <location>
        <position position="188"/>
    </location>
</feature>
<dbReference type="Gene3D" id="3.40.50.2000">
    <property type="entry name" value="Glycogen Phosphorylase B"/>
    <property type="match status" value="2"/>
</dbReference>
<evidence type="ECO:0000259" key="1">
    <source>
        <dbReference type="Pfam" id="PF02350"/>
    </source>
</evidence>
<dbReference type="InterPro" id="IPR003331">
    <property type="entry name" value="UDP_GlcNAc_Epimerase_2_dom"/>
</dbReference>
<protein>
    <recommendedName>
        <fullName evidence="1">UDP-N-acetylglucosamine 2-epimerase domain-containing protein</fullName>
    </recommendedName>
</protein>
<dbReference type="EMBL" id="UINC01088377">
    <property type="protein sequence ID" value="SVC38536.1"/>
    <property type="molecule type" value="Genomic_DNA"/>
</dbReference>
<proteinExistence type="predicted"/>